<keyword evidence="4" id="KW-1185">Reference proteome</keyword>
<dbReference type="OrthoDB" id="329835at2759"/>
<gene>
    <name evidence="3" type="primary">jg26335</name>
    <name evidence="3" type="ORF">PAEG_LOCUS8380</name>
</gene>
<feature type="domain" description="Polyketide synthase C-terminal extension" evidence="2">
    <location>
        <begin position="19"/>
        <end position="129"/>
    </location>
</feature>
<dbReference type="Pfam" id="PF00698">
    <property type="entry name" value="Acyl_transf_1"/>
    <property type="match status" value="1"/>
</dbReference>
<dbReference type="Proteomes" id="UP000838756">
    <property type="component" value="Unassembled WGS sequence"/>
</dbReference>
<dbReference type="AlphaFoldDB" id="A0A8S4QZW5"/>
<dbReference type="Gene3D" id="3.30.70.3290">
    <property type="match status" value="1"/>
</dbReference>
<evidence type="ECO:0000313" key="3">
    <source>
        <dbReference type="EMBL" id="CAH2228583.1"/>
    </source>
</evidence>
<feature type="domain" description="Malonyl-CoA:ACP transacylase (MAT)" evidence="1">
    <location>
        <begin position="156"/>
        <end position="185"/>
    </location>
</feature>
<dbReference type="InterPro" id="IPR050091">
    <property type="entry name" value="PKS_NRPS_Biosynth_Enz"/>
</dbReference>
<dbReference type="GO" id="GO:0006633">
    <property type="term" value="P:fatty acid biosynthetic process"/>
    <property type="evidence" value="ECO:0007669"/>
    <property type="project" value="TreeGrafter"/>
</dbReference>
<evidence type="ECO:0000259" key="2">
    <source>
        <dbReference type="Pfam" id="PF16197"/>
    </source>
</evidence>
<dbReference type="Gene3D" id="3.40.47.10">
    <property type="match status" value="1"/>
</dbReference>
<dbReference type="GO" id="GO:0004312">
    <property type="term" value="F:fatty acid synthase activity"/>
    <property type="evidence" value="ECO:0007669"/>
    <property type="project" value="TreeGrafter"/>
</dbReference>
<dbReference type="InterPro" id="IPR016035">
    <property type="entry name" value="Acyl_Trfase/lysoPLipase"/>
</dbReference>
<evidence type="ECO:0000313" key="4">
    <source>
        <dbReference type="Proteomes" id="UP000838756"/>
    </source>
</evidence>
<dbReference type="Pfam" id="PF16197">
    <property type="entry name" value="KAsynt_C_assoc"/>
    <property type="match status" value="1"/>
</dbReference>
<protein>
    <submittedName>
        <fullName evidence="3">Jg26335 protein</fullName>
    </submittedName>
</protein>
<comment type="caution">
    <text evidence="3">The sequence shown here is derived from an EMBL/GenBank/DDBJ whole genome shotgun (WGS) entry which is preliminary data.</text>
</comment>
<accession>A0A8S4QZW5</accession>
<dbReference type="PANTHER" id="PTHR43775">
    <property type="entry name" value="FATTY ACID SYNTHASE"/>
    <property type="match status" value="1"/>
</dbReference>
<reference evidence="3" key="1">
    <citation type="submission" date="2022-03" db="EMBL/GenBank/DDBJ databases">
        <authorList>
            <person name="Lindestad O."/>
        </authorList>
    </citation>
    <scope>NUCLEOTIDE SEQUENCE</scope>
</reference>
<sequence length="185" mass="20806">VLLGYQYGQLAGNIHCESPRQDVDALRDGRIRIATDHQTFGRTFAAVNSISITGVNCHVLLNGHYKPKDITRYKANFAQLVTLSGRQEASVDKIIQDLKSRPVDPEELALLRNIHKTRISGHLGRGFIILDTNEKNETICLHEKLNYFDDAKRPLWFVYSGMGSQWAGMGAQLMRIPVFAAAIER</sequence>
<proteinExistence type="predicted"/>
<feature type="non-terminal residue" evidence="3">
    <location>
        <position position="1"/>
    </location>
</feature>
<dbReference type="EMBL" id="CAKXAJ010024286">
    <property type="protein sequence ID" value="CAH2228583.1"/>
    <property type="molecule type" value="Genomic_DNA"/>
</dbReference>
<dbReference type="InterPro" id="IPR016039">
    <property type="entry name" value="Thiolase-like"/>
</dbReference>
<dbReference type="InterPro" id="IPR032821">
    <property type="entry name" value="PKS_assoc"/>
</dbReference>
<dbReference type="SUPFAM" id="SSF52151">
    <property type="entry name" value="FabD/lysophospholipase-like"/>
    <property type="match status" value="1"/>
</dbReference>
<dbReference type="InterPro" id="IPR014043">
    <property type="entry name" value="Acyl_transferase_dom"/>
</dbReference>
<organism evidence="3 4">
    <name type="scientific">Pararge aegeria aegeria</name>
    <dbReference type="NCBI Taxonomy" id="348720"/>
    <lineage>
        <taxon>Eukaryota</taxon>
        <taxon>Metazoa</taxon>
        <taxon>Ecdysozoa</taxon>
        <taxon>Arthropoda</taxon>
        <taxon>Hexapoda</taxon>
        <taxon>Insecta</taxon>
        <taxon>Pterygota</taxon>
        <taxon>Neoptera</taxon>
        <taxon>Endopterygota</taxon>
        <taxon>Lepidoptera</taxon>
        <taxon>Glossata</taxon>
        <taxon>Ditrysia</taxon>
        <taxon>Papilionoidea</taxon>
        <taxon>Nymphalidae</taxon>
        <taxon>Satyrinae</taxon>
        <taxon>Satyrini</taxon>
        <taxon>Parargina</taxon>
        <taxon>Pararge</taxon>
    </lineage>
</organism>
<dbReference type="PANTHER" id="PTHR43775:SF23">
    <property type="entry name" value="FATTY ACID SYNTHASE 3"/>
    <property type="match status" value="1"/>
</dbReference>
<name>A0A8S4QZW5_9NEOP</name>
<evidence type="ECO:0000259" key="1">
    <source>
        <dbReference type="Pfam" id="PF00698"/>
    </source>
</evidence>